<sequence>MTRRPGLSVRWRLTLSYAAVVVVTGVLLLAVVWVFLLRYVPTEQISLQSGSVPNRTDLVRAFVPPAVGALGALLVAGLLGGWLLAGRVLAPLARLRTAARLVGTGSLAHRVRLPGRDDEFRQLADAFDAMLDQLEAHVAAQERFAANASHELRTPLAITRTVLEVARDDPEHDHSALVTKLLTVNARAVDLTEALLLLSRAGRRPTARQPVDLSLAAEEATEALLPLAEARGVALEVEGTAAHAPGVPALLLQLVVNLVHNAVVHNVERDGGGVPFVRVTTASGTLDGGSVAVLVVENSGQELPPELVATLTEPFQRGTARVHQDQVGAGLGLAIVDAVVRAHEGTLRLDPRAGGGLVVTVRLPGAGTPPTP</sequence>
<reference evidence="1" key="1">
    <citation type="submission" date="2021-06" db="EMBL/GenBank/DDBJ databases">
        <authorList>
            <person name="Ellington A.J."/>
            <person name="Bryan N.C."/>
            <person name="Christner B.C."/>
            <person name="Reisch C.R."/>
        </authorList>
    </citation>
    <scope>NUCLEOTIDE SEQUENCE</scope>
    <source>
        <strain evidence="1">L6-1</strain>
    </source>
</reference>
<name>A0ACD1E0A3_9MICO</name>
<proteinExistence type="predicted"/>
<evidence type="ECO:0000313" key="1">
    <source>
        <dbReference type="EMBL" id="QWS32305.1"/>
    </source>
</evidence>
<protein>
    <submittedName>
        <fullName evidence="1">HAMP domain-containing histidine kinase</fullName>
    </submittedName>
</protein>
<evidence type="ECO:0000313" key="2">
    <source>
        <dbReference type="Proteomes" id="UP000681794"/>
    </source>
</evidence>
<gene>
    <name evidence="1" type="ORF">KM842_08215</name>
</gene>
<keyword evidence="1" id="KW-0418">Kinase</keyword>
<keyword evidence="2" id="KW-1185">Reference proteome</keyword>
<dbReference type="Proteomes" id="UP000681794">
    <property type="component" value="Chromosome"/>
</dbReference>
<organism evidence="1 2">
    <name type="scientific">Curtobacterium aetherium</name>
    <dbReference type="NCBI Taxonomy" id="2841594"/>
    <lineage>
        <taxon>Bacteria</taxon>
        <taxon>Bacillati</taxon>
        <taxon>Actinomycetota</taxon>
        <taxon>Actinomycetes</taxon>
        <taxon>Micrococcales</taxon>
        <taxon>Microbacteriaceae</taxon>
        <taxon>Curtobacterium</taxon>
    </lineage>
</organism>
<accession>A0ACD1E0A3</accession>
<keyword evidence="1" id="KW-0808">Transferase</keyword>
<dbReference type="EMBL" id="CP076544">
    <property type="protein sequence ID" value="QWS32305.1"/>
    <property type="molecule type" value="Genomic_DNA"/>
</dbReference>